<dbReference type="PANTHER" id="PTHR32282:SF11">
    <property type="entry name" value="PENICILLIN-BINDING PROTEIN 1B"/>
    <property type="match status" value="1"/>
</dbReference>
<dbReference type="Gene3D" id="1.10.3810.10">
    <property type="entry name" value="Biosynthetic peptidoglycan transglycosylase-like"/>
    <property type="match status" value="1"/>
</dbReference>
<accession>A0ABT2XKQ9</accession>
<keyword evidence="3" id="KW-1003">Cell membrane</keyword>
<proteinExistence type="predicted"/>
<evidence type="ECO:0000256" key="11">
    <source>
        <dbReference type="ARBA" id="ARBA00049902"/>
    </source>
</evidence>
<gene>
    <name evidence="13" type="ORF">KYJ44_19625</name>
</gene>
<comment type="pathway">
    <text evidence="2">Cell wall biogenesis; peptidoglycan biosynthesis.</text>
</comment>
<keyword evidence="6" id="KW-0133">Cell shape</keyword>
<dbReference type="InterPro" id="IPR036950">
    <property type="entry name" value="PBP_transglycosylase"/>
</dbReference>
<comment type="caution">
    <text evidence="13">The sequence shown here is derived from an EMBL/GenBank/DDBJ whole genome shotgun (WGS) entry which is preliminary data.</text>
</comment>
<keyword evidence="8" id="KW-0472">Membrane</keyword>
<keyword evidence="5" id="KW-0808">Transferase</keyword>
<evidence type="ECO:0000256" key="4">
    <source>
        <dbReference type="ARBA" id="ARBA00022676"/>
    </source>
</evidence>
<comment type="subcellular location">
    <subcellularLocation>
        <location evidence="1">Cell membrane</location>
    </subcellularLocation>
</comment>
<evidence type="ECO:0000256" key="7">
    <source>
        <dbReference type="ARBA" id="ARBA00022984"/>
    </source>
</evidence>
<evidence type="ECO:0000259" key="12">
    <source>
        <dbReference type="Pfam" id="PF00912"/>
    </source>
</evidence>
<evidence type="ECO:0000256" key="5">
    <source>
        <dbReference type="ARBA" id="ARBA00022679"/>
    </source>
</evidence>
<keyword evidence="4" id="KW-0328">Glycosyltransferase</keyword>
<evidence type="ECO:0000256" key="2">
    <source>
        <dbReference type="ARBA" id="ARBA00004752"/>
    </source>
</evidence>
<dbReference type="InterPro" id="IPR050396">
    <property type="entry name" value="Glycosyltr_51/Transpeptidase"/>
</dbReference>
<keyword evidence="14" id="KW-1185">Reference proteome</keyword>
<evidence type="ECO:0000313" key="13">
    <source>
        <dbReference type="EMBL" id="MCV0326529.1"/>
    </source>
</evidence>
<dbReference type="Proteomes" id="UP001208054">
    <property type="component" value="Unassembled WGS sequence"/>
</dbReference>
<comment type="catalytic activity">
    <reaction evidence="11">
        <text>[GlcNAc-(1-&gt;4)-Mur2Ac(oyl-L-Ala-gamma-D-Glu-L-Lys-D-Ala-D-Ala)](n)-di-trans,octa-cis-undecaprenyl diphosphate + beta-D-GlcNAc-(1-&gt;4)-Mur2Ac(oyl-L-Ala-gamma-D-Glu-L-Lys-D-Ala-D-Ala)-di-trans,octa-cis-undecaprenyl diphosphate = [GlcNAc-(1-&gt;4)-Mur2Ac(oyl-L-Ala-gamma-D-Glu-L-Lys-D-Ala-D-Ala)](n+1)-di-trans,octa-cis-undecaprenyl diphosphate + di-trans,octa-cis-undecaprenyl diphosphate + H(+)</text>
        <dbReference type="Rhea" id="RHEA:23708"/>
        <dbReference type="Rhea" id="RHEA-COMP:9602"/>
        <dbReference type="Rhea" id="RHEA-COMP:9603"/>
        <dbReference type="ChEBI" id="CHEBI:15378"/>
        <dbReference type="ChEBI" id="CHEBI:58405"/>
        <dbReference type="ChEBI" id="CHEBI:60033"/>
        <dbReference type="ChEBI" id="CHEBI:78435"/>
        <dbReference type="EC" id="2.4.99.28"/>
    </reaction>
</comment>
<dbReference type="PANTHER" id="PTHR32282">
    <property type="entry name" value="BINDING PROTEIN TRANSPEPTIDASE, PUTATIVE-RELATED"/>
    <property type="match status" value="1"/>
</dbReference>
<keyword evidence="7" id="KW-0573">Peptidoglycan synthesis</keyword>
<evidence type="ECO:0000313" key="14">
    <source>
        <dbReference type="Proteomes" id="UP001208054"/>
    </source>
</evidence>
<reference evidence="13 14" key="1">
    <citation type="submission" date="2021-07" db="EMBL/GenBank/DDBJ databases">
        <title>Clinical implication of Pseudomonas aeruginosa: further insight on the antimicrobial resistance.</title>
        <authorList>
            <person name="Macori G."/>
            <person name="Fanning S."/>
            <person name="Alqahtani A."/>
        </authorList>
    </citation>
    <scope>NUCLEOTIDE SEQUENCE [LARGE SCALE GENOMIC DNA]</scope>
    <source>
        <strain evidence="13 14">CFS3442</strain>
    </source>
</reference>
<name>A0ABT2XKQ9_9GAMM</name>
<evidence type="ECO:0000256" key="3">
    <source>
        <dbReference type="ARBA" id="ARBA00022475"/>
    </source>
</evidence>
<evidence type="ECO:0000256" key="6">
    <source>
        <dbReference type="ARBA" id="ARBA00022960"/>
    </source>
</evidence>
<dbReference type="InterPro" id="IPR023346">
    <property type="entry name" value="Lysozyme-like_dom_sf"/>
</dbReference>
<comment type="catalytic activity">
    <reaction evidence="10">
        <text>Preferential cleavage: (Ac)2-L-Lys-D-Ala-|-D-Ala. Also transpeptidation of peptidyl-alanyl moieties that are N-acyl substituents of D-alanine.</text>
        <dbReference type="EC" id="3.4.16.4"/>
    </reaction>
</comment>
<evidence type="ECO:0000256" key="1">
    <source>
        <dbReference type="ARBA" id="ARBA00004236"/>
    </source>
</evidence>
<evidence type="ECO:0000256" key="9">
    <source>
        <dbReference type="ARBA" id="ARBA00023316"/>
    </source>
</evidence>
<evidence type="ECO:0000256" key="10">
    <source>
        <dbReference type="ARBA" id="ARBA00034000"/>
    </source>
</evidence>
<protein>
    <submittedName>
        <fullName evidence="13">Transglycosylase domain-containing protein</fullName>
    </submittedName>
</protein>
<feature type="domain" description="Glycosyl transferase family 51" evidence="12">
    <location>
        <begin position="23"/>
        <end position="175"/>
    </location>
</feature>
<dbReference type="EMBL" id="JAHWBK010000015">
    <property type="protein sequence ID" value="MCV0326529.1"/>
    <property type="molecule type" value="Genomic_DNA"/>
</dbReference>
<dbReference type="SUPFAM" id="SSF53955">
    <property type="entry name" value="Lysozyme-like"/>
    <property type="match status" value="1"/>
</dbReference>
<evidence type="ECO:0000256" key="8">
    <source>
        <dbReference type="ARBA" id="ARBA00023136"/>
    </source>
</evidence>
<sequence length="176" mass="19786">MRSLFVDLNKVLKVVDECDFAPPDGFVRALIAAEDRRFFFHVGFDLISIVRAAYMTICLGRLQGASTIEAQLVRTVTGRTEISFSRKIREILISTLVSLMRSKRRIASAYLSVAYFGFNRRGIAYAAIRLGAPIDSCADEQIFFLIAMLKRPLSQSGDQSNLAAIERRAAWIARKF</sequence>
<organism evidence="13 14">
    <name type="scientific">Stenotrophomonas riyadhensis</name>
    <dbReference type="NCBI Taxonomy" id="2859893"/>
    <lineage>
        <taxon>Bacteria</taxon>
        <taxon>Pseudomonadati</taxon>
        <taxon>Pseudomonadota</taxon>
        <taxon>Gammaproteobacteria</taxon>
        <taxon>Lysobacterales</taxon>
        <taxon>Lysobacteraceae</taxon>
        <taxon>Stenotrophomonas</taxon>
    </lineage>
</organism>
<dbReference type="Pfam" id="PF00912">
    <property type="entry name" value="Transgly"/>
    <property type="match status" value="1"/>
</dbReference>
<dbReference type="InterPro" id="IPR001264">
    <property type="entry name" value="Glyco_trans_51"/>
</dbReference>
<keyword evidence="9" id="KW-0961">Cell wall biogenesis/degradation</keyword>
<dbReference type="RefSeq" id="WP_197612544.1">
    <property type="nucleotide sequence ID" value="NZ_CP155568.1"/>
</dbReference>